<feature type="active site" description="Proton donor" evidence="1">
    <location>
        <position position="395"/>
    </location>
</feature>
<keyword evidence="3" id="KW-0732">Signal</keyword>
<dbReference type="AlphaFoldDB" id="A0AA96GU72"/>
<name>A0AA96GU72_9BACT</name>
<feature type="domain" description="Peptidase M1 membrane alanine aminopeptidase" evidence="4">
    <location>
        <begin position="312"/>
        <end position="454"/>
    </location>
</feature>
<feature type="chain" id="PRO_5041707495" evidence="3">
    <location>
        <begin position="32"/>
        <end position="719"/>
    </location>
</feature>
<dbReference type="InterPro" id="IPR014782">
    <property type="entry name" value="Peptidase_M1_dom"/>
</dbReference>
<evidence type="ECO:0000259" key="4">
    <source>
        <dbReference type="Pfam" id="PF01433"/>
    </source>
</evidence>
<evidence type="ECO:0000256" key="1">
    <source>
        <dbReference type="PIRSR" id="PIRSR634015-1"/>
    </source>
</evidence>
<dbReference type="Pfam" id="PF01433">
    <property type="entry name" value="Peptidase_M1"/>
    <property type="match status" value="1"/>
</dbReference>
<dbReference type="GO" id="GO:0008237">
    <property type="term" value="F:metallopeptidase activity"/>
    <property type="evidence" value="ECO:0007669"/>
    <property type="project" value="InterPro"/>
</dbReference>
<dbReference type="InterPro" id="IPR042097">
    <property type="entry name" value="Aminopeptidase_N-like_N_sf"/>
</dbReference>
<dbReference type="SUPFAM" id="SSF63737">
    <property type="entry name" value="Leukotriene A4 hydrolase N-terminal domain"/>
    <property type="match status" value="1"/>
</dbReference>
<protein>
    <submittedName>
        <fullName evidence="5">M1 family aminopeptidase</fullName>
    </submittedName>
</protein>
<keyword evidence="2" id="KW-0479">Metal-binding</keyword>
<keyword evidence="2" id="KW-0862">Zinc</keyword>
<keyword evidence="5" id="KW-0378">Hydrolase</keyword>
<evidence type="ECO:0000256" key="2">
    <source>
        <dbReference type="PIRSR" id="PIRSR634015-3"/>
    </source>
</evidence>
<reference evidence="5 6" key="1">
    <citation type="submission" date="2023-01" db="EMBL/GenBank/DDBJ databases">
        <title>Cultivation and genomic characterization of new, ubiquitous marine nitrite-oxidizing bacteria from the Nitrospirales.</title>
        <authorList>
            <person name="Mueller A.J."/>
            <person name="Daebeler A."/>
            <person name="Herbold C.W."/>
            <person name="Kirkegaard R.H."/>
            <person name="Daims H."/>
        </authorList>
    </citation>
    <scope>NUCLEOTIDE SEQUENCE [LARGE SCALE GENOMIC DNA]</scope>
    <source>
        <strain evidence="5 6">DK</strain>
    </source>
</reference>
<dbReference type="PANTHER" id="PTHR45726:SF3">
    <property type="entry name" value="LEUKOTRIENE A-4 HYDROLASE"/>
    <property type="match status" value="1"/>
</dbReference>
<proteinExistence type="predicted"/>
<sequence length="719" mass="81449">MHRIFPQAIRVPSFVLGLVLLCLAMANPVQAKALMPIHHGLHIELNPDTHAITGSDIVHLPPSHRANSSVSFILHPQLTIDRVEFNGTRLPIPHPSKTAIPPSSTRRVIEIPLPPLHDPDQPAVLTLTYHGQIDDSPKASGGLRFVKPDDTNGHIGPNGVYLTYETFWHPTWEQTLSTYDLTLSLPSDWETITQGREVINTVTAGRRTTQWKVSLPSEALTLAANHFVVQKQEWKGIQLATYLFPEDAHLAPQYLEATIDYLQMYTDLLGPYPFTKFAVVENFFPSGLGLPSFTLLGEGVIRRGYTQPYSLGHEIVHSWFGNSVFNDFAQGNWVEGLTTYLSNYYFDEAKGHQQEAFNTRRRMVYEYNLYAEPDKEYPVRAFHHKETRLDNAIGYQKTAMVFHMLRHEMGDVKFFNGVRGIIQEGTGTYLEWNDLLRIFSQAAERDLSWFFHQWIDQPGAPNLDIQDILVQEDPAQQGQFTLTGTILQADPMYTIRLPLHLDLQGGLMHDSVLNVRATQPFTLHLPANPTTLAIDPEHHLLLHLLRAHIPPMLNKWETDTRRILIKPQTLTKEEAQSLGSLFQRLEEQPGIETIQSDDPVISEAASYLVIGPSARRLLESGSFNSCEKFMDMHPGHLSIGEQTFEGPEMAFLISCAHPQDANHTVTFFFGWSPEAVKPVSRLLFFYGWDSYLVFKQGKVIARGMFQPVHSTPEIIRHSP</sequence>
<dbReference type="RefSeq" id="WP_312749133.1">
    <property type="nucleotide sequence ID" value="NZ_CP116968.1"/>
</dbReference>
<evidence type="ECO:0000313" key="5">
    <source>
        <dbReference type="EMBL" id="WNM64189.1"/>
    </source>
</evidence>
<evidence type="ECO:0000256" key="3">
    <source>
        <dbReference type="SAM" id="SignalP"/>
    </source>
</evidence>
<comment type="cofactor">
    <cofactor evidence="2">
        <name>Zn(2+)</name>
        <dbReference type="ChEBI" id="CHEBI:29105"/>
    </cofactor>
    <text evidence="2">Binds 1 zinc ion per subunit.</text>
</comment>
<dbReference type="GO" id="GO:0008270">
    <property type="term" value="F:zinc ion binding"/>
    <property type="evidence" value="ECO:0007669"/>
    <property type="project" value="InterPro"/>
</dbReference>
<dbReference type="Gene3D" id="1.10.390.10">
    <property type="entry name" value="Neutral Protease Domain 2"/>
    <property type="match status" value="1"/>
</dbReference>
<dbReference type="EMBL" id="CP116968">
    <property type="protein sequence ID" value="WNM64189.1"/>
    <property type="molecule type" value="Genomic_DNA"/>
</dbReference>
<dbReference type="GO" id="GO:0004177">
    <property type="term" value="F:aminopeptidase activity"/>
    <property type="evidence" value="ECO:0007669"/>
    <property type="project" value="UniProtKB-KW"/>
</dbReference>
<organism evidence="5 6">
    <name type="scientific">Candidatus Nitrospira neomarina</name>
    <dbReference type="NCBI Taxonomy" id="3020899"/>
    <lineage>
        <taxon>Bacteria</taxon>
        <taxon>Pseudomonadati</taxon>
        <taxon>Nitrospirota</taxon>
        <taxon>Nitrospiria</taxon>
        <taxon>Nitrospirales</taxon>
        <taxon>Nitrospiraceae</taxon>
        <taxon>Nitrospira</taxon>
    </lineage>
</organism>
<feature type="binding site" evidence="2">
    <location>
        <position position="335"/>
    </location>
    <ligand>
        <name>Zn(2+)</name>
        <dbReference type="ChEBI" id="CHEBI:29105"/>
        <note>catalytic</note>
    </ligand>
</feature>
<accession>A0AA96GU72</accession>
<dbReference type="InterPro" id="IPR034015">
    <property type="entry name" value="M1_LTA4H"/>
</dbReference>
<dbReference type="Gene3D" id="2.60.40.1730">
    <property type="entry name" value="tricorn interacting facor f3 domain"/>
    <property type="match status" value="1"/>
</dbReference>
<keyword evidence="6" id="KW-1185">Reference proteome</keyword>
<feature type="binding site" evidence="2">
    <location>
        <position position="313"/>
    </location>
    <ligand>
        <name>Zn(2+)</name>
        <dbReference type="ChEBI" id="CHEBI:29105"/>
        <note>catalytic</note>
    </ligand>
</feature>
<dbReference type="SUPFAM" id="SSF55486">
    <property type="entry name" value="Metalloproteases ('zincins'), catalytic domain"/>
    <property type="match status" value="1"/>
</dbReference>
<keyword evidence="5" id="KW-0645">Protease</keyword>
<feature type="active site" description="Proton acceptor" evidence="1">
    <location>
        <position position="314"/>
    </location>
</feature>
<dbReference type="KEGG" id="nneo:PQG83_12295"/>
<dbReference type="InterPro" id="IPR027268">
    <property type="entry name" value="Peptidase_M4/M1_CTD_sf"/>
</dbReference>
<keyword evidence="5" id="KW-0031">Aminopeptidase</keyword>
<evidence type="ECO:0000313" key="6">
    <source>
        <dbReference type="Proteomes" id="UP001302494"/>
    </source>
</evidence>
<dbReference type="Proteomes" id="UP001302494">
    <property type="component" value="Chromosome"/>
</dbReference>
<feature type="signal peptide" evidence="3">
    <location>
        <begin position="1"/>
        <end position="31"/>
    </location>
</feature>
<dbReference type="PANTHER" id="PTHR45726">
    <property type="entry name" value="LEUKOTRIENE A-4 HYDROLASE"/>
    <property type="match status" value="1"/>
</dbReference>
<feature type="binding site" evidence="2">
    <location>
        <position position="317"/>
    </location>
    <ligand>
        <name>Zn(2+)</name>
        <dbReference type="ChEBI" id="CHEBI:29105"/>
        <note>catalytic</note>
    </ligand>
</feature>
<gene>
    <name evidence="5" type="ORF">PQG83_12295</name>
</gene>